<sequence length="197" mass="22506">MANPKVVKDDHDDAECKKDCQISFLSHKHPLQNCWCLWFLRNEKSRIWADNLRIVTKFDTVEDFWALYNHIQPASRLLSGSDYSVFKDGISPMWEDAQNRMGGRWLVMLSRQQRHLLLLLCLIGEAFEEGSGDICGSVLSVRSKGDRIALWTSDAEKRHAVLTVGRIYKERLGLHPESVMAYQPHADTAAKSGDFSI</sequence>
<dbReference type="Proteomes" id="UP000694388">
    <property type="component" value="Unplaced"/>
</dbReference>
<dbReference type="GO" id="GO:0000340">
    <property type="term" value="F:RNA 7-methylguanosine cap binding"/>
    <property type="evidence" value="ECO:0007669"/>
    <property type="project" value="TreeGrafter"/>
</dbReference>
<evidence type="ECO:0000313" key="8">
    <source>
        <dbReference type="Proteomes" id="UP000694388"/>
    </source>
</evidence>
<reference evidence="7" key="1">
    <citation type="submission" date="2025-08" db="UniProtKB">
        <authorList>
            <consortium name="Ensembl"/>
        </authorList>
    </citation>
    <scope>IDENTIFICATION</scope>
</reference>
<keyword evidence="2 6" id="KW-0396">Initiation factor</keyword>
<evidence type="ECO:0000256" key="1">
    <source>
        <dbReference type="ARBA" id="ARBA00009860"/>
    </source>
</evidence>
<dbReference type="Gene3D" id="3.30.760.10">
    <property type="entry name" value="RNA Cap, Translation Initiation Factor Eif4e"/>
    <property type="match status" value="1"/>
</dbReference>
<comment type="similarity">
    <text evidence="1 6">Belongs to the eukaryotic initiation factor 4E family.</text>
</comment>
<evidence type="ECO:0000256" key="6">
    <source>
        <dbReference type="RuleBase" id="RU004374"/>
    </source>
</evidence>
<dbReference type="PROSITE" id="PS00813">
    <property type="entry name" value="IF4E"/>
    <property type="match status" value="1"/>
</dbReference>
<dbReference type="InterPro" id="IPR023398">
    <property type="entry name" value="TIF_eIF4e-like"/>
</dbReference>
<evidence type="ECO:0000256" key="3">
    <source>
        <dbReference type="ARBA" id="ARBA00022845"/>
    </source>
</evidence>
<keyword evidence="5 6" id="KW-0648">Protein biosynthesis</keyword>
<dbReference type="InterPro" id="IPR019770">
    <property type="entry name" value="TIF_eIF_4E_CS"/>
</dbReference>
<evidence type="ECO:0000313" key="7">
    <source>
        <dbReference type="Ensembl" id="ENSEBUP00000023982.1"/>
    </source>
</evidence>
<dbReference type="InterPro" id="IPR001040">
    <property type="entry name" value="TIF_eIF_4E"/>
</dbReference>
<dbReference type="Ensembl" id="ENSEBUT00000024558.1">
    <property type="protein sequence ID" value="ENSEBUP00000023982.1"/>
    <property type="gene ID" value="ENSEBUG00000014777.1"/>
</dbReference>
<reference evidence="7" key="2">
    <citation type="submission" date="2025-09" db="UniProtKB">
        <authorList>
            <consortium name="Ensembl"/>
        </authorList>
    </citation>
    <scope>IDENTIFICATION</scope>
</reference>
<dbReference type="Pfam" id="PF01652">
    <property type="entry name" value="IF4E"/>
    <property type="match status" value="1"/>
</dbReference>
<evidence type="ECO:0000256" key="5">
    <source>
        <dbReference type="ARBA" id="ARBA00022917"/>
    </source>
</evidence>
<protein>
    <submittedName>
        <fullName evidence="7">Eukaryotic translation initiation factor 4E family member 1B</fullName>
    </submittedName>
</protein>
<keyword evidence="3" id="KW-0810">Translation regulation</keyword>
<dbReference type="GeneTree" id="ENSGT00940000160838"/>
<accession>A0A8C4X0L9</accession>
<dbReference type="PANTHER" id="PTHR11960:SF8">
    <property type="entry name" value="EUKARYOTIC TRANSLATION INITIATION FACTOR 4E1-RELATED"/>
    <property type="match status" value="1"/>
</dbReference>
<name>A0A8C4X0L9_EPTBU</name>
<evidence type="ECO:0000256" key="2">
    <source>
        <dbReference type="ARBA" id="ARBA00022540"/>
    </source>
</evidence>
<proteinExistence type="inferred from homology"/>
<dbReference type="PANTHER" id="PTHR11960">
    <property type="entry name" value="EUKARYOTIC TRANSLATION INITIATION FACTOR 4E RELATED"/>
    <property type="match status" value="1"/>
</dbReference>
<dbReference type="OMA" id="QTEFKMM"/>
<dbReference type="SUPFAM" id="SSF55418">
    <property type="entry name" value="eIF4e-like"/>
    <property type="match status" value="1"/>
</dbReference>
<dbReference type="GO" id="GO:0006417">
    <property type="term" value="P:regulation of translation"/>
    <property type="evidence" value="ECO:0007669"/>
    <property type="project" value="UniProtKB-KW"/>
</dbReference>
<keyword evidence="8" id="KW-1185">Reference proteome</keyword>
<dbReference type="GO" id="GO:0003743">
    <property type="term" value="F:translation initiation factor activity"/>
    <property type="evidence" value="ECO:0007669"/>
    <property type="project" value="UniProtKB-KW"/>
</dbReference>
<evidence type="ECO:0000256" key="4">
    <source>
        <dbReference type="ARBA" id="ARBA00022884"/>
    </source>
</evidence>
<dbReference type="GO" id="GO:0016281">
    <property type="term" value="C:eukaryotic translation initiation factor 4F complex"/>
    <property type="evidence" value="ECO:0007669"/>
    <property type="project" value="TreeGrafter"/>
</dbReference>
<keyword evidence="4 6" id="KW-0694">RNA-binding</keyword>
<organism evidence="7 8">
    <name type="scientific">Eptatretus burgeri</name>
    <name type="common">Inshore hagfish</name>
    <dbReference type="NCBI Taxonomy" id="7764"/>
    <lineage>
        <taxon>Eukaryota</taxon>
        <taxon>Metazoa</taxon>
        <taxon>Chordata</taxon>
        <taxon>Craniata</taxon>
        <taxon>Vertebrata</taxon>
        <taxon>Cyclostomata</taxon>
        <taxon>Myxini</taxon>
        <taxon>Myxiniformes</taxon>
        <taxon>Myxinidae</taxon>
        <taxon>Eptatretinae</taxon>
        <taxon>Eptatretus</taxon>
    </lineage>
</organism>
<dbReference type="AlphaFoldDB" id="A0A8C4X0L9"/>